<evidence type="ECO:0000256" key="1">
    <source>
        <dbReference type="ARBA" id="ARBA00001445"/>
    </source>
</evidence>
<evidence type="ECO:0000259" key="4">
    <source>
        <dbReference type="Pfam" id="PF05592"/>
    </source>
</evidence>
<dbReference type="GO" id="GO:0005975">
    <property type="term" value="P:carbohydrate metabolic process"/>
    <property type="evidence" value="ECO:0007669"/>
    <property type="project" value="InterPro"/>
</dbReference>
<dbReference type="InterPro" id="IPR016007">
    <property type="entry name" value="Alpha_rhamnosid"/>
</dbReference>
<dbReference type="Pfam" id="PF05592">
    <property type="entry name" value="Bac_rhamnosid"/>
    <property type="match status" value="1"/>
</dbReference>
<keyword evidence="3" id="KW-0378">Hydrolase</keyword>
<dbReference type="EMBL" id="NKCL01000386">
    <property type="protein sequence ID" value="RSL74859.1"/>
    <property type="molecule type" value="Genomic_DNA"/>
</dbReference>
<accession>A0A428RBG0</accession>
<gene>
    <name evidence="8" type="ORF">CEP51_011406</name>
</gene>
<dbReference type="Gene3D" id="2.60.40.10">
    <property type="entry name" value="Immunoglobulins"/>
    <property type="match status" value="1"/>
</dbReference>
<name>A0A428RBG0_9HYPO</name>
<dbReference type="Pfam" id="PF17389">
    <property type="entry name" value="Bac_rhamnosid6H"/>
    <property type="match status" value="1"/>
</dbReference>
<dbReference type="Gene3D" id="2.60.420.10">
    <property type="entry name" value="Maltose phosphorylase, domain 3"/>
    <property type="match status" value="1"/>
</dbReference>
<reference evidence="8 9" key="1">
    <citation type="submission" date="2017-06" db="EMBL/GenBank/DDBJ databases">
        <title>Comparative genomic analysis of Ambrosia Fusariam Clade fungi.</title>
        <authorList>
            <person name="Stajich J.E."/>
            <person name="Carrillo J."/>
            <person name="Kijimoto T."/>
            <person name="Eskalen A."/>
            <person name="O'Donnell K."/>
            <person name="Kasson M."/>
        </authorList>
    </citation>
    <scope>NUCLEOTIDE SEQUENCE [LARGE SCALE GENOMIC DNA]</scope>
    <source>
        <strain evidence="8 9">NRRL62606</strain>
    </source>
</reference>
<dbReference type="PANTHER" id="PTHR33307:SF6">
    <property type="entry name" value="ALPHA-RHAMNOSIDASE (EUROFUNG)-RELATED"/>
    <property type="match status" value="1"/>
</dbReference>
<dbReference type="InterPro" id="IPR035396">
    <property type="entry name" value="Bac_rhamnosid6H"/>
</dbReference>
<dbReference type="EC" id="3.2.1.40" evidence="2"/>
<evidence type="ECO:0000313" key="9">
    <source>
        <dbReference type="Proteomes" id="UP000287972"/>
    </source>
</evidence>
<dbReference type="Pfam" id="PF17390">
    <property type="entry name" value="Bac_rhamnosid_C"/>
    <property type="match status" value="1"/>
</dbReference>
<feature type="domain" description="Alpha-L-rhamnosidase concanavalin-like" evidence="4">
    <location>
        <begin position="348"/>
        <end position="450"/>
    </location>
</feature>
<comment type="catalytic activity">
    <reaction evidence="1">
        <text>Hydrolysis of terminal non-reducing alpha-L-rhamnose residues in alpha-L-rhamnosides.</text>
        <dbReference type="EC" id="3.2.1.40"/>
    </reaction>
</comment>
<dbReference type="AlphaFoldDB" id="A0A428RBG0"/>
<evidence type="ECO:0000313" key="8">
    <source>
        <dbReference type="EMBL" id="RSL74859.1"/>
    </source>
</evidence>
<proteinExistence type="predicted"/>
<dbReference type="InterPro" id="IPR013737">
    <property type="entry name" value="Bac_rhamnosid_N"/>
</dbReference>
<dbReference type="InterPro" id="IPR013783">
    <property type="entry name" value="Ig-like_fold"/>
</dbReference>
<dbReference type="Proteomes" id="UP000287972">
    <property type="component" value="Unassembled WGS sequence"/>
</dbReference>
<feature type="domain" description="Alpha-L-rhamnosidase C-terminal" evidence="7">
    <location>
        <begin position="808"/>
        <end position="880"/>
    </location>
</feature>
<evidence type="ECO:0000259" key="6">
    <source>
        <dbReference type="Pfam" id="PF17389"/>
    </source>
</evidence>
<dbReference type="InterPro" id="IPR008928">
    <property type="entry name" value="6-hairpin_glycosidase_sf"/>
</dbReference>
<keyword evidence="9" id="KW-1185">Reference proteome</keyword>
<feature type="domain" description="Bacterial alpha-L-rhamnosidase N-terminal" evidence="5">
    <location>
        <begin position="165"/>
        <end position="339"/>
    </location>
</feature>
<dbReference type="SUPFAM" id="SSF48208">
    <property type="entry name" value="Six-hairpin glycosidases"/>
    <property type="match status" value="1"/>
</dbReference>
<dbReference type="Pfam" id="PF08531">
    <property type="entry name" value="Bac_rhamnosid_N"/>
    <property type="match status" value="1"/>
</dbReference>
<protein>
    <recommendedName>
        <fullName evidence="2">alpha-L-rhamnosidase</fullName>
        <ecNumber evidence="2">3.2.1.40</ecNumber>
    </recommendedName>
</protein>
<dbReference type="Pfam" id="PF25788">
    <property type="entry name" value="Ig_Rha78A_N"/>
    <property type="match status" value="1"/>
</dbReference>
<dbReference type="InterPro" id="IPR012341">
    <property type="entry name" value="6hp_glycosidase-like_sf"/>
</dbReference>
<dbReference type="InterPro" id="IPR008902">
    <property type="entry name" value="Rhamnosid_concanavalin"/>
</dbReference>
<dbReference type="PIRSF" id="PIRSF010631">
    <property type="entry name" value="A-rhamnsds"/>
    <property type="match status" value="1"/>
</dbReference>
<sequence length="931" mass="103995">MSTTEPLELTKPIFEHHPDGFGISCRRPRLSWKVADPRDVRDWVQTAYEIELTSAETNASELFKVASEESVLVPWPGKELRSRQRMSVRVRCWGKSVSPTSQNDLQDGVPTAWSPTATVETALLGQDEWSASFITSSTRFGAEGPLHPLRFRHQFDLPQSAATFTTCRLYITALGVFEAYLNGHVVSDECMAPGWTSYNHRLTYRVLDVGRFLNANGSNVLSIEAAEGWYATKLGFRGGSRFVYGGKDIAVMAKLEVVTPSETWTLGTDETWVCGPSAVTSSELYNGEVYDLRLENLEWKTHSKNVDDMVKSWVPAKTIPWPQQTSLVTTNSPPVRVIETRRPKEILKSPSGKVIVDFGQNLVGKIRVNSVFLPTDARLVFRHAEVLEFGELGTRPLCDAKCKDIIIGSGTTVKDWAPKFTFHGFRYVQVDGWPGSDDDLVQNLSALVMHSDMKRRGHFESSNESLNKLHSNIVWSMKGNFLSIPTDCPQRDERLGWTGDIQIFCPTASFLYDTVGFLENWLQDLSAEQLEEDRNGIPGFVCPDVPLPDWPRIPQAIWHDVTVLTPHDLYNFSGDKALLERQFGSMQAWLDHGVDRGDDGLWDFYRWQFGDWLDPNAPPQSPALALTDKVLVADAYLVHVTEVFAAVCQILGKSDLAEKYAADAATLKRLFQDKYISPVGNLMSNTQTGIALAVQFGLYKDKKQLRNAAQNLSKLVRNGRFRIATGFAGTPAITPALTATCQPQLAYRLLLEQSCPSWLYPVTMGATTMWERWDSMLPDGRINPGRMTSFNHYALGAIADWLHSSVGGISLLDPGWKRIRVRPVPGGNLIYANVSFDGPYGLVKCSWRLDQDAPEEERFNMELVVPPNSHAVVTLPCDLRIDVESETEEPSQVVGSGLHSFTCGFVPGEWPPKPLLPPNLRYSPDMDEVAT</sequence>
<dbReference type="Gene3D" id="1.50.10.10">
    <property type="match status" value="1"/>
</dbReference>
<dbReference type="Gene3D" id="2.60.120.260">
    <property type="entry name" value="Galactose-binding domain-like"/>
    <property type="match status" value="2"/>
</dbReference>
<evidence type="ECO:0000259" key="7">
    <source>
        <dbReference type="Pfam" id="PF17390"/>
    </source>
</evidence>
<dbReference type="InterPro" id="IPR035398">
    <property type="entry name" value="Bac_rhamnosid_C"/>
</dbReference>
<feature type="domain" description="Alpha-L-rhamnosidase six-hairpin glycosidase" evidence="6">
    <location>
        <begin position="455"/>
        <end position="806"/>
    </location>
</feature>
<comment type="caution">
    <text evidence="8">The sequence shown here is derived from an EMBL/GenBank/DDBJ whole genome shotgun (WGS) entry which is preliminary data.</text>
</comment>
<evidence type="ECO:0000256" key="3">
    <source>
        <dbReference type="ARBA" id="ARBA00022801"/>
    </source>
</evidence>
<evidence type="ECO:0000259" key="5">
    <source>
        <dbReference type="Pfam" id="PF08531"/>
    </source>
</evidence>
<dbReference type="GO" id="GO:0030596">
    <property type="term" value="F:alpha-L-rhamnosidase activity"/>
    <property type="evidence" value="ECO:0007669"/>
    <property type="project" value="UniProtKB-EC"/>
</dbReference>
<evidence type="ECO:0000256" key="2">
    <source>
        <dbReference type="ARBA" id="ARBA00012652"/>
    </source>
</evidence>
<organism evidence="8 9">
    <name type="scientific">Fusarium floridanum</name>
    <dbReference type="NCBI Taxonomy" id="1325733"/>
    <lineage>
        <taxon>Eukaryota</taxon>
        <taxon>Fungi</taxon>
        <taxon>Dikarya</taxon>
        <taxon>Ascomycota</taxon>
        <taxon>Pezizomycotina</taxon>
        <taxon>Sordariomycetes</taxon>
        <taxon>Hypocreomycetidae</taxon>
        <taxon>Hypocreales</taxon>
        <taxon>Nectriaceae</taxon>
        <taxon>Fusarium</taxon>
        <taxon>Fusarium solani species complex</taxon>
    </lineage>
</organism>
<dbReference type="PANTHER" id="PTHR33307">
    <property type="entry name" value="ALPHA-RHAMNOSIDASE (EUROFUNG)"/>
    <property type="match status" value="1"/>
</dbReference>